<evidence type="ECO:0000256" key="1">
    <source>
        <dbReference type="SAM" id="MobiDB-lite"/>
    </source>
</evidence>
<gene>
    <name evidence="2" type="ORF">IPOD504_LOCUS7070</name>
</gene>
<sequence length="107" mass="11707">MVAYGRRSDSCTGRGDACAGNGRHDQNAEWRCRGSVDSLRKRVMELFISVKHCFMWDLKEKTKLWKSLHSCDNLIGYRVLAQGSASGAHMADCELAGARLNSEGGGG</sequence>
<evidence type="ECO:0000313" key="3">
    <source>
        <dbReference type="Proteomes" id="UP000837857"/>
    </source>
</evidence>
<feature type="region of interest" description="Disordered" evidence="1">
    <location>
        <begin position="1"/>
        <end position="25"/>
    </location>
</feature>
<reference evidence="2" key="1">
    <citation type="submission" date="2022-03" db="EMBL/GenBank/DDBJ databases">
        <authorList>
            <person name="Martin H S."/>
        </authorList>
    </citation>
    <scope>NUCLEOTIDE SEQUENCE</scope>
</reference>
<accession>A0ABN8I717</accession>
<feature type="non-terminal residue" evidence="2">
    <location>
        <position position="1"/>
    </location>
</feature>
<dbReference type="Proteomes" id="UP000837857">
    <property type="component" value="Chromosome 2"/>
</dbReference>
<keyword evidence="3" id="KW-1185">Reference proteome</keyword>
<evidence type="ECO:0000313" key="2">
    <source>
        <dbReference type="EMBL" id="CAH2049883.1"/>
    </source>
</evidence>
<protein>
    <submittedName>
        <fullName evidence="2">Uncharacterized protein</fullName>
    </submittedName>
</protein>
<dbReference type="EMBL" id="OW152814">
    <property type="protein sequence ID" value="CAH2049883.1"/>
    <property type="molecule type" value="Genomic_DNA"/>
</dbReference>
<name>A0ABN8I717_9NEOP</name>
<proteinExistence type="predicted"/>
<organism evidence="2 3">
    <name type="scientific">Iphiclides podalirius</name>
    <name type="common">scarce swallowtail</name>
    <dbReference type="NCBI Taxonomy" id="110791"/>
    <lineage>
        <taxon>Eukaryota</taxon>
        <taxon>Metazoa</taxon>
        <taxon>Ecdysozoa</taxon>
        <taxon>Arthropoda</taxon>
        <taxon>Hexapoda</taxon>
        <taxon>Insecta</taxon>
        <taxon>Pterygota</taxon>
        <taxon>Neoptera</taxon>
        <taxon>Endopterygota</taxon>
        <taxon>Lepidoptera</taxon>
        <taxon>Glossata</taxon>
        <taxon>Ditrysia</taxon>
        <taxon>Papilionoidea</taxon>
        <taxon>Papilionidae</taxon>
        <taxon>Papilioninae</taxon>
        <taxon>Iphiclides</taxon>
    </lineage>
</organism>